<comment type="subcellular location">
    <subcellularLocation>
        <location evidence="1">Cell membrane</location>
        <topology evidence="1">Multi-pass membrane protein</topology>
    </subcellularLocation>
</comment>
<organism evidence="14 15">
    <name type="scientific">Myodes glareolus</name>
    <name type="common">Bank vole</name>
    <name type="synonym">Clethrionomys glareolus</name>
    <dbReference type="NCBI Taxonomy" id="447135"/>
    <lineage>
        <taxon>Eukaryota</taxon>
        <taxon>Metazoa</taxon>
        <taxon>Chordata</taxon>
        <taxon>Craniata</taxon>
        <taxon>Vertebrata</taxon>
        <taxon>Euteleostomi</taxon>
        <taxon>Mammalia</taxon>
        <taxon>Eutheria</taxon>
        <taxon>Euarchontoglires</taxon>
        <taxon>Glires</taxon>
        <taxon>Rodentia</taxon>
        <taxon>Myomorpha</taxon>
        <taxon>Muroidea</taxon>
        <taxon>Cricetidae</taxon>
        <taxon>Arvicolinae</taxon>
        <taxon>Myodes</taxon>
    </lineage>
</organism>
<dbReference type="InterPro" id="IPR000725">
    <property type="entry name" value="Olfact_rcpt"/>
</dbReference>
<evidence type="ECO:0000313" key="14">
    <source>
        <dbReference type="EMBL" id="KAK7801751.1"/>
    </source>
</evidence>
<evidence type="ECO:0000256" key="9">
    <source>
        <dbReference type="ARBA" id="ARBA00023170"/>
    </source>
</evidence>
<feature type="transmembrane region" description="Helical" evidence="12">
    <location>
        <begin position="374"/>
        <end position="394"/>
    </location>
</feature>
<feature type="transmembrane region" description="Helical" evidence="12">
    <location>
        <begin position="430"/>
        <end position="454"/>
    </location>
</feature>
<feature type="transmembrane region" description="Helical" evidence="12">
    <location>
        <begin position="293"/>
        <end position="314"/>
    </location>
</feature>
<dbReference type="AlphaFoldDB" id="A0AAW0HK06"/>
<comment type="caution">
    <text evidence="14">The sequence shown here is derived from an EMBL/GenBank/DDBJ whole genome shotgun (WGS) entry which is preliminary data.</text>
</comment>
<evidence type="ECO:0000313" key="15">
    <source>
        <dbReference type="Proteomes" id="UP001488838"/>
    </source>
</evidence>
<evidence type="ECO:0000259" key="13">
    <source>
        <dbReference type="PROSITE" id="PS50262"/>
    </source>
</evidence>
<feature type="transmembrane region" description="Helical" evidence="12">
    <location>
        <begin position="505"/>
        <end position="525"/>
    </location>
</feature>
<dbReference type="PROSITE" id="PS50262">
    <property type="entry name" value="G_PROTEIN_RECEP_F1_2"/>
    <property type="match status" value="1"/>
</dbReference>
<comment type="function">
    <text evidence="11">Possible taste receptor.</text>
</comment>
<keyword evidence="8 12" id="KW-0472">Membrane</keyword>
<reference evidence="14 15" key="1">
    <citation type="journal article" date="2023" name="bioRxiv">
        <title>Conserved and derived expression patterns and positive selection on dental genes reveal complex evolutionary context of ever-growing rodent molars.</title>
        <authorList>
            <person name="Calamari Z.T."/>
            <person name="Song A."/>
            <person name="Cohen E."/>
            <person name="Akter M."/>
            <person name="Roy R.D."/>
            <person name="Hallikas O."/>
            <person name="Christensen M.M."/>
            <person name="Li P."/>
            <person name="Marangoni P."/>
            <person name="Jernvall J."/>
            <person name="Klein O.D."/>
        </authorList>
    </citation>
    <scope>NUCLEOTIDE SEQUENCE [LARGE SCALE GENOMIC DNA]</scope>
    <source>
        <strain evidence="14">V071</strain>
    </source>
</reference>
<dbReference type="GO" id="GO:0004984">
    <property type="term" value="F:olfactory receptor activity"/>
    <property type="evidence" value="ECO:0007669"/>
    <property type="project" value="InterPro"/>
</dbReference>
<dbReference type="PANTHER" id="PTHR26454:SF18">
    <property type="entry name" value="OLFACTORY RECEPTOR 6C76"/>
    <property type="match status" value="1"/>
</dbReference>
<evidence type="ECO:0000256" key="1">
    <source>
        <dbReference type="ARBA" id="ARBA00004651"/>
    </source>
</evidence>
<proteinExistence type="predicted"/>
<evidence type="ECO:0000256" key="2">
    <source>
        <dbReference type="ARBA" id="ARBA00022475"/>
    </source>
</evidence>
<keyword evidence="2" id="KW-1003">Cell membrane</keyword>
<keyword evidence="15" id="KW-1185">Reference proteome</keyword>
<feature type="transmembrane region" description="Helical" evidence="12">
    <location>
        <begin position="259"/>
        <end position="284"/>
    </location>
</feature>
<dbReference type="PANTHER" id="PTHR26454">
    <property type="entry name" value="OLFACTORY RECEPTOR"/>
    <property type="match status" value="1"/>
</dbReference>
<dbReference type="CDD" id="cd15912">
    <property type="entry name" value="7tmA_OR6C-like"/>
    <property type="match status" value="1"/>
</dbReference>
<feature type="domain" description="G-protein coupled receptors family 1 profile" evidence="13">
    <location>
        <begin position="274"/>
        <end position="523"/>
    </location>
</feature>
<feature type="transmembrane region" description="Helical" evidence="12">
    <location>
        <begin position="475"/>
        <end position="493"/>
    </location>
</feature>
<evidence type="ECO:0000256" key="5">
    <source>
        <dbReference type="ARBA" id="ARBA00022725"/>
    </source>
</evidence>
<dbReference type="Gene3D" id="1.20.1070.10">
    <property type="entry name" value="Rhodopsin 7-helix transmembrane proteins"/>
    <property type="match status" value="1"/>
</dbReference>
<evidence type="ECO:0000256" key="6">
    <source>
        <dbReference type="ARBA" id="ARBA00022989"/>
    </source>
</evidence>
<keyword evidence="5" id="KW-0552">Olfaction</keyword>
<evidence type="ECO:0000256" key="8">
    <source>
        <dbReference type="ARBA" id="ARBA00023136"/>
    </source>
</evidence>
<dbReference type="SUPFAM" id="SSF81321">
    <property type="entry name" value="Family A G protein-coupled receptor-like"/>
    <property type="match status" value="1"/>
</dbReference>
<evidence type="ECO:0000256" key="7">
    <source>
        <dbReference type="ARBA" id="ARBA00023040"/>
    </source>
</evidence>
<gene>
    <name evidence="14" type="ORF">U0070_014542</name>
</gene>
<keyword evidence="9" id="KW-0675">Receptor</keyword>
<keyword evidence="3" id="KW-0716">Sensory transduction</keyword>
<dbReference type="PRINTS" id="PR00245">
    <property type="entry name" value="OLFACTORYR"/>
</dbReference>
<evidence type="ECO:0000256" key="11">
    <source>
        <dbReference type="ARBA" id="ARBA00053672"/>
    </source>
</evidence>
<keyword evidence="10" id="KW-0807">Transducer</keyword>
<name>A0AAW0HK06_MYOGA</name>
<keyword evidence="4 12" id="KW-0812">Transmembrane</keyword>
<dbReference type="FunFam" id="1.20.1070.10:FF:000015">
    <property type="entry name" value="Olfactory receptor"/>
    <property type="match status" value="1"/>
</dbReference>
<feature type="non-terminal residue" evidence="14">
    <location>
        <position position="691"/>
    </location>
</feature>
<dbReference type="Proteomes" id="UP001488838">
    <property type="component" value="Unassembled WGS sequence"/>
</dbReference>
<dbReference type="InterPro" id="IPR000276">
    <property type="entry name" value="GPCR_Rhodpsn"/>
</dbReference>
<dbReference type="InterPro" id="IPR017452">
    <property type="entry name" value="GPCR_Rhodpsn_7TM"/>
</dbReference>
<dbReference type="GO" id="GO:0004930">
    <property type="term" value="F:G protein-coupled receptor activity"/>
    <property type="evidence" value="ECO:0007669"/>
    <property type="project" value="UniProtKB-KW"/>
</dbReference>
<evidence type="ECO:0000256" key="3">
    <source>
        <dbReference type="ARBA" id="ARBA00022606"/>
    </source>
</evidence>
<protein>
    <recommendedName>
        <fullName evidence="13">G-protein coupled receptors family 1 profile domain-containing protein</fullName>
    </recommendedName>
</protein>
<accession>A0AAW0HK06</accession>
<dbReference type="PRINTS" id="PR00237">
    <property type="entry name" value="GPCRRHODOPSN"/>
</dbReference>
<feature type="transmembrane region" description="Helical" evidence="12">
    <location>
        <begin position="334"/>
        <end position="353"/>
    </location>
</feature>
<evidence type="ECO:0000256" key="12">
    <source>
        <dbReference type="SAM" id="Phobius"/>
    </source>
</evidence>
<keyword evidence="7" id="KW-0297">G-protein coupled receptor</keyword>
<evidence type="ECO:0000256" key="4">
    <source>
        <dbReference type="ARBA" id="ARBA00022692"/>
    </source>
</evidence>
<keyword evidence="6 12" id="KW-1133">Transmembrane helix</keyword>
<dbReference type="GO" id="GO:0005886">
    <property type="term" value="C:plasma membrane"/>
    <property type="evidence" value="ECO:0007669"/>
    <property type="project" value="UniProtKB-SubCell"/>
</dbReference>
<dbReference type="EMBL" id="JBBHLL010000491">
    <property type="protein sequence ID" value="KAK7801751.1"/>
    <property type="molecule type" value="Genomic_DNA"/>
</dbReference>
<dbReference type="InterPro" id="IPR047132">
    <property type="entry name" value="Olfact_rcpt_6C-like"/>
</dbReference>
<sequence>MSIDTPCVTALYKLSPFHLPLWKLREVGCHPITPLVQTSSVTPVNASLAPSRSYVRLSTFHHEMELMNEVFSKWSNSLDHPLSHNFWLYFVIHLCEHGIEIIHWILVGHCDGHSRMEFYGSGLAAENVGNGNVVEKKKSTEYIDLHLLDSPPLLHDVESGERGEYHKISPPWLQRYIQERNTFPIGKYEYIDLHLLDSPPLLHDVESGERGEGQSQDQQNLLTDFKPVNNSQNLVMDNFSSATEFCLLGFPGSQELHHVLFTIFFSFYSVTLLGNMIIIIIVCVDKHLQSPMYFFLAHLSFLEILVTTIVPMMLWGLLLPGTQTISLTECAVQLFLYLSLGTTEFAIPGAMAVDRYVAVCNPLRYSVIMNSRTCIWVVIACWVFGFLSEIWPVYATFQFTFCKSNLLDHFYCDRGQLLKLSCDDTVLTEFILFLMAVFIIIGSLIPTIVSYTYIITTILKIPSVSGQKKAFSTCASHFTFVIIGYGSCFFLYVKPKQTQATEYNRVASLLVSVVTPFLNPFIFTLRNDKVKDALRDGLNVKLKVQRKPRVLLEKKGKEGVTRQQDLGLANRTPEDLYATITREVKSSVSTFICKRQIHSRQFHPEPGEVLKEAGTKSTQSLGDFLGFLNSKRSYCSSFGTLPVSSPSKRLFSSLSPFFPSTLLQPKKEVTSQWSYFQVTPNVALGDQEDIQ</sequence>
<evidence type="ECO:0000256" key="10">
    <source>
        <dbReference type="ARBA" id="ARBA00023224"/>
    </source>
</evidence>
<dbReference type="Pfam" id="PF13853">
    <property type="entry name" value="7tm_4"/>
    <property type="match status" value="1"/>
</dbReference>